<comment type="caution">
    <text evidence="1">The sequence shown here is derived from an EMBL/GenBank/DDBJ whole genome shotgun (WGS) entry which is preliminary data.</text>
</comment>
<reference evidence="1 2" key="1">
    <citation type="submission" date="2019-03" db="EMBL/GenBank/DDBJ databases">
        <title>First draft genome of Liparis tanakae, snailfish: a comprehensive survey of snailfish specific genes.</title>
        <authorList>
            <person name="Kim W."/>
            <person name="Song I."/>
            <person name="Jeong J.-H."/>
            <person name="Kim D."/>
            <person name="Kim S."/>
            <person name="Ryu S."/>
            <person name="Song J.Y."/>
            <person name="Lee S.K."/>
        </authorList>
    </citation>
    <scope>NUCLEOTIDE SEQUENCE [LARGE SCALE GENOMIC DNA]</scope>
    <source>
        <tissue evidence="1">Muscle</tissue>
    </source>
</reference>
<gene>
    <name evidence="1" type="ORF">EYF80_025239</name>
</gene>
<accession>A0A4Z2HFW5</accession>
<keyword evidence="2" id="KW-1185">Reference proteome</keyword>
<dbReference type="AlphaFoldDB" id="A0A4Z2HFW5"/>
<sequence length="90" mass="9932">MRSIARLKKNSSPLATPFITVLALGVRTTWETKKVPFLLQEVTNLAADRRSVTDAWRNCTSFSGSVVLAQGEGIICPGHRKGTSRAMGWW</sequence>
<name>A0A4Z2HFW5_9TELE</name>
<evidence type="ECO:0000313" key="2">
    <source>
        <dbReference type="Proteomes" id="UP000314294"/>
    </source>
</evidence>
<protein>
    <submittedName>
        <fullName evidence="1">Uncharacterized protein</fullName>
    </submittedName>
</protein>
<evidence type="ECO:0000313" key="1">
    <source>
        <dbReference type="EMBL" id="TNN64491.1"/>
    </source>
</evidence>
<proteinExistence type="predicted"/>
<organism evidence="1 2">
    <name type="scientific">Liparis tanakae</name>
    <name type="common">Tanaka's snailfish</name>
    <dbReference type="NCBI Taxonomy" id="230148"/>
    <lineage>
        <taxon>Eukaryota</taxon>
        <taxon>Metazoa</taxon>
        <taxon>Chordata</taxon>
        <taxon>Craniata</taxon>
        <taxon>Vertebrata</taxon>
        <taxon>Euteleostomi</taxon>
        <taxon>Actinopterygii</taxon>
        <taxon>Neopterygii</taxon>
        <taxon>Teleostei</taxon>
        <taxon>Neoteleostei</taxon>
        <taxon>Acanthomorphata</taxon>
        <taxon>Eupercaria</taxon>
        <taxon>Perciformes</taxon>
        <taxon>Cottioidei</taxon>
        <taxon>Cottales</taxon>
        <taxon>Liparidae</taxon>
        <taxon>Liparis</taxon>
    </lineage>
</organism>
<dbReference type="Proteomes" id="UP000314294">
    <property type="component" value="Unassembled WGS sequence"/>
</dbReference>
<dbReference type="EMBL" id="SRLO01000251">
    <property type="protein sequence ID" value="TNN64491.1"/>
    <property type="molecule type" value="Genomic_DNA"/>
</dbReference>